<proteinExistence type="predicted"/>
<protein>
    <recommendedName>
        <fullName evidence="3">Phage ABA sandwich domain-containing protein</fullName>
    </recommendedName>
</protein>
<keyword evidence="2" id="KW-1185">Reference proteome</keyword>
<dbReference type="OrthoDB" id="7586207at2"/>
<dbReference type="AlphaFoldDB" id="A0A1M6QUG7"/>
<accession>A0A1M6QUG7</accession>
<name>A0A1M6QUG7_9PROT</name>
<dbReference type="EMBL" id="FQZF01000038">
    <property type="protein sequence ID" value="SHK23846.1"/>
    <property type="molecule type" value="Genomic_DNA"/>
</dbReference>
<dbReference type="Proteomes" id="UP000184387">
    <property type="component" value="Unassembled WGS sequence"/>
</dbReference>
<evidence type="ECO:0008006" key="3">
    <source>
        <dbReference type="Google" id="ProtNLM"/>
    </source>
</evidence>
<evidence type="ECO:0000313" key="1">
    <source>
        <dbReference type="EMBL" id="SHK23846.1"/>
    </source>
</evidence>
<reference evidence="1 2" key="1">
    <citation type="submission" date="2016-11" db="EMBL/GenBank/DDBJ databases">
        <authorList>
            <person name="Jaros S."/>
            <person name="Januszkiewicz K."/>
            <person name="Wedrychowicz H."/>
        </authorList>
    </citation>
    <scope>NUCLEOTIDE SEQUENCE [LARGE SCALE GENOMIC DNA]</scope>
    <source>
        <strain evidence="1 2">DSM 14916</strain>
    </source>
</reference>
<organism evidence="1 2">
    <name type="scientific">Muricoccus roseus</name>
    <dbReference type="NCBI Taxonomy" id="198092"/>
    <lineage>
        <taxon>Bacteria</taxon>
        <taxon>Pseudomonadati</taxon>
        <taxon>Pseudomonadota</taxon>
        <taxon>Alphaproteobacteria</taxon>
        <taxon>Acetobacterales</taxon>
        <taxon>Roseomonadaceae</taxon>
        <taxon>Muricoccus</taxon>
    </lineage>
</organism>
<dbReference type="STRING" id="198092.SAMN02745194_04521"/>
<evidence type="ECO:0000313" key="2">
    <source>
        <dbReference type="Proteomes" id="UP000184387"/>
    </source>
</evidence>
<gene>
    <name evidence="1" type="ORF">SAMN02745194_04521</name>
</gene>
<sequence>MTPTAHRDLAARLEAAEGASRELDEAIMHALFDREERHIGAEEEQDDGSWAPVKDRVWVNRTTGKWVSTHALNFTSSLDAALTLLPEGGEWSRHRGANDRMTMAVWAPGMVSIYAQAATPALALAAAALRARAAMMEEQG</sequence>
<dbReference type="RefSeq" id="WP_073139245.1">
    <property type="nucleotide sequence ID" value="NZ_FQZF01000038.1"/>
</dbReference>